<keyword evidence="3" id="KW-1185">Reference proteome</keyword>
<dbReference type="Proteomes" id="UP000024404">
    <property type="component" value="Unassembled WGS sequence"/>
</dbReference>
<feature type="chain" id="PRO_5035876322" evidence="1">
    <location>
        <begin position="26"/>
        <end position="66"/>
    </location>
</feature>
<proteinExistence type="predicted"/>
<dbReference type="OMA" id="RMEDIMH"/>
<keyword evidence="1" id="KW-0732">Signal</keyword>
<evidence type="ECO:0000313" key="3">
    <source>
        <dbReference type="Proteomes" id="UP000024404"/>
    </source>
</evidence>
<dbReference type="AlphaFoldDB" id="A0A8R1Y1Q5"/>
<evidence type="ECO:0000256" key="1">
    <source>
        <dbReference type="SAM" id="SignalP"/>
    </source>
</evidence>
<evidence type="ECO:0000313" key="2">
    <source>
        <dbReference type="EnsemblMetazoa" id="OVOC8389.1"/>
    </source>
</evidence>
<reference evidence="3" key="1">
    <citation type="submission" date="2013-10" db="EMBL/GenBank/DDBJ databases">
        <title>Genome sequencing of Onchocerca volvulus.</title>
        <authorList>
            <person name="Cotton J."/>
            <person name="Tsai J."/>
            <person name="Stanley E."/>
            <person name="Tracey A."/>
            <person name="Holroyd N."/>
            <person name="Lustigman S."/>
            <person name="Berriman M."/>
        </authorList>
    </citation>
    <scope>NUCLEOTIDE SEQUENCE</scope>
</reference>
<accession>A0A8R1Y1Q5</accession>
<feature type="signal peptide" evidence="1">
    <location>
        <begin position="1"/>
        <end position="25"/>
    </location>
</feature>
<reference evidence="2" key="2">
    <citation type="submission" date="2022-06" db="UniProtKB">
        <authorList>
            <consortium name="EnsemblMetazoa"/>
        </authorList>
    </citation>
    <scope>IDENTIFICATION</scope>
</reference>
<sequence length="66" mass="7438">MALGLTVWPIFWVMLILTFVSSTSSKTSIKLNEEGGLNNAVSNLPGDLRMEDIMHQINRFKRATRS</sequence>
<organism evidence="2 3">
    <name type="scientific">Onchocerca volvulus</name>
    <dbReference type="NCBI Taxonomy" id="6282"/>
    <lineage>
        <taxon>Eukaryota</taxon>
        <taxon>Metazoa</taxon>
        <taxon>Ecdysozoa</taxon>
        <taxon>Nematoda</taxon>
        <taxon>Chromadorea</taxon>
        <taxon>Rhabditida</taxon>
        <taxon>Spirurina</taxon>
        <taxon>Spiruromorpha</taxon>
        <taxon>Filarioidea</taxon>
        <taxon>Onchocercidae</taxon>
        <taxon>Onchocerca</taxon>
    </lineage>
</organism>
<dbReference type="EnsemblMetazoa" id="OVOC8389.1">
    <property type="protein sequence ID" value="OVOC8389.1"/>
    <property type="gene ID" value="WBGene00245198"/>
</dbReference>
<name>A0A8R1Y1Q5_ONCVO</name>
<dbReference type="EMBL" id="CMVM020000248">
    <property type="status" value="NOT_ANNOTATED_CDS"/>
    <property type="molecule type" value="Genomic_DNA"/>
</dbReference>
<protein>
    <submittedName>
        <fullName evidence="2">Uncharacterized protein</fullName>
    </submittedName>
</protein>